<protein>
    <submittedName>
        <fullName evidence="1">Uncharacterized protein</fullName>
    </submittedName>
</protein>
<gene>
    <name evidence="1" type="ORF">C7C45_16850</name>
</gene>
<reference evidence="1 2" key="1">
    <citation type="submission" date="2018-03" db="EMBL/GenBank/DDBJ databases">
        <title>Bioinformatic expansion and discovery of thiopeptide antibiotics.</title>
        <authorList>
            <person name="Schwalen C.J."/>
            <person name="Hudson G.A."/>
            <person name="Mitchell D.A."/>
        </authorList>
    </citation>
    <scope>NUCLEOTIDE SEQUENCE [LARGE SCALE GENOMIC DNA]</scope>
    <source>
        <strain evidence="1 2">NRRL 8041</strain>
    </source>
</reference>
<evidence type="ECO:0000313" key="2">
    <source>
        <dbReference type="Proteomes" id="UP000248333"/>
    </source>
</evidence>
<organism evidence="1 2">
    <name type="scientific">Micromonospora arborensis</name>
    <dbReference type="NCBI Taxonomy" id="2116518"/>
    <lineage>
        <taxon>Bacteria</taxon>
        <taxon>Bacillati</taxon>
        <taxon>Actinomycetota</taxon>
        <taxon>Actinomycetes</taxon>
        <taxon>Micromonosporales</taxon>
        <taxon>Micromonosporaceae</taxon>
        <taxon>Micromonospora</taxon>
    </lineage>
</organism>
<accession>A0A318P1J0</accession>
<sequence>MGADSWMGHVNGILYGIQFDETLDDTVVARVADGVAAGLYPGDRAETRDALNHALRHPGPLNHEIETHHSEQSIRTFLNRLSTTLATPTPPS</sequence>
<dbReference type="OrthoDB" id="3398194at2"/>
<comment type="caution">
    <text evidence="1">The sequence shown here is derived from an EMBL/GenBank/DDBJ whole genome shotgun (WGS) entry which is preliminary data.</text>
</comment>
<dbReference type="AlphaFoldDB" id="A0A318P1J0"/>
<proteinExistence type="predicted"/>
<dbReference type="Proteomes" id="UP000248333">
    <property type="component" value="Unassembled WGS sequence"/>
</dbReference>
<name>A0A318P1J0_9ACTN</name>
<evidence type="ECO:0000313" key="1">
    <source>
        <dbReference type="EMBL" id="PYC69342.1"/>
    </source>
</evidence>
<keyword evidence="2" id="KW-1185">Reference proteome</keyword>
<dbReference type="RefSeq" id="WP_146247339.1">
    <property type="nucleotide sequence ID" value="NZ_PYBV01000019.1"/>
</dbReference>
<dbReference type="EMBL" id="PYBV01000019">
    <property type="protein sequence ID" value="PYC69342.1"/>
    <property type="molecule type" value="Genomic_DNA"/>
</dbReference>